<dbReference type="GO" id="GO:0071944">
    <property type="term" value="C:cell periphery"/>
    <property type="evidence" value="ECO:0000318"/>
    <property type="project" value="GO_Central"/>
</dbReference>
<dbReference type="GO" id="GO:0016020">
    <property type="term" value="C:membrane"/>
    <property type="evidence" value="ECO:0000318"/>
    <property type="project" value="GO_Central"/>
</dbReference>
<feature type="compositionally biased region" description="Acidic residues" evidence="1">
    <location>
        <begin position="592"/>
        <end position="633"/>
    </location>
</feature>
<dbReference type="GO" id="GO:0046513">
    <property type="term" value="P:ceramide biosynthetic process"/>
    <property type="evidence" value="ECO:0000318"/>
    <property type="project" value="GO_Central"/>
</dbReference>
<dbReference type="AlphaFoldDB" id="A0A2K3CNT8"/>
<organism evidence="2 3">
    <name type="scientific">Chlamydomonas reinhardtii</name>
    <name type="common">Chlamydomonas smithii</name>
    <dbReference type="NCBI Taxonomy" id="3055"/>
    <lineage>
        <taxon>Eukaryota</taxon>
        <taxon>Viridiplantae</taxon>
        <taxon>Chlorophyta</taxon>
        <taxon>core chlorophytes</taxon>
        <taxon>Chlorophyceae</taxon>
        <taxon>CS clade</taxon>
        <taxon>Chlamydomonadales</taxon>
        <taxon>Chlamydomonadaceae</taxon>
        <taxon>Chlamydomonas</taxon>
    </lineage>
</organism>
<dbReference type="PANTHER" id="PTHR12393">
    <property type="entry name" value="SPHINGOMYELIN PHOSPHODIESTERASE RELATED"/>
    <property type="match status" value="1"/>
</dbReference>
<dbReference type="PaxDb" id="3055-EDP04725"/>
<sequence length="938" mass="101485">MEHTDSRSRSTRDWDKLTADDIRNIASRLHPNVVVNSLKPLNKYTAAALSGAYTDVRLHKEHSAGRHTLSLAADPWPGDAFAAHWSHREPWRSLSHPRKLQLLCLAASSFHATSLQAAIAASGVGLSAEVVETAAAAGDLAACRLLVHAGCDTSFRAVALAAAFGRLHVLQWIWWDQDPALQLRRAFRWGAQALAADSPWDADPHDMDAAVHACAGGQGHVLTWLEQGLPPPLPPPGARGSREDQGQGQQQQLQQQQQQGEAAYAAAALEDGDVAAVSPTADAYPLPRLLAMAGAAARGGHTAMLDRLIDRRGLYVRSLFQRDDASTAGVWHHVLGSVAQGRCAAEALRRYCGDERIPWRVDAADSVHEGWVGTRSIASLLAKAVSSERDWRAKAAFVMRLLLLKLRGLALPGAEQLPGGGEALAEANTNEQLLQQLNEAEAAAVERVLVHAGEQFAWYCTEAAARFPDFPGRWRHLAPPAANAWPLQWKARMVQAAACVGNVDAVREELDSMPPEELDFCLHELASAWNVQSAAGCHASVLRLLWERLVPAVPRSEHVLLAAHTSRLPDVQALIEAVGVREPQPAGAPAEAEWEEDEDETDTQESDWDEDEEGTETEEMEWEEEEEETETEAMDVGMAGARQEGEECEEGEESEEEDEEEEDDEEWNGREDDGSGMDEGEDESAAVAAEWEEDGEAAGECGPGGGPGVWSGVFSVLAKRGADLRLLQHLHERRGAAIDLAAVVEGGCLDCCEWALAALTQQQEQQPAQPQERSPAPRIHRSSWYLDLLCRGKLAAAAWALDRGLVTPPAALIAGGALPHPTSLQARRHWAGGRGPVRLILNGMPQVVNCARLWRYCRGPAGLEEEDTETEASALAMASAAAAEGGGRWARLIGGVQARPQAPLLPAHQLAWLERERLAAEERERLAALGLGLARLGV</sequence>
<evidence type="ECO:0000256" key="1">
    <source>
        <dbReference type="SAM" id="MobiDB-lite"/>
    </source>
</evidence>
<dbReference type="GO" id="GO:0005783">
    <property type="term" value="C:endoplasmic reticulum"/>
    <property type="evidence" value="ECO:0000318"/>
    <property type="project" value="GO_Central"/>
</dbReference>
<evidence type="ECO:0000313" key="3">
    <source>
        <dbReference type="Proteomes" id="UP000006906"/>
    </source>
</evidence>
<feature type="compositionally biased region" description="Acidic residues" evidence="1">
    <location>
        <begin position="646"/>
        <end position="666"/>
    </location>
</feature>
<feature type="region of interest" description="Disordered" evidence="1">
    <location>
        <begin position="581"/>
        <end position="705"/>
    </location>
</feature>
<protein>
    <submittedName>
        <fullName evidence="2">Uncharacterized protein</fullName>
    </submittedName>
</protein>
<proteinExistence type="predicted"/>
<dbReference type="GO" id="GO:0004620">
    <property type="term" value="F:phospholipase activity"/>
    <property type="evidence" value="ECO:0000318"/>
    <property type="project" value="GO_Central"/>
</dbReference>
<dbReference type="OrthoDB" id="10602673at2759"/>
<dbReference type="Proteomes" id="UP000006906">
    <property type="component" value="Chromosome 17"/>
</dbReference>
<feature type="compositionally biased region" description="Low complexity" evidence="1">
    <location>
        <begin position="246"/>
        <end position="265"/>
    </location>
</feature>
<dbReference type="EMBL" id="CM008978">
    <property type="protein sequence ID" value="PNW69952.1"/>
    <property type="molecule type" value="Genomic_DNA"/>
</dbReference>
<accession>A0A2K3CNT8</accession>
<feature type="compositionally biased region" description="Acidic residues" evidence="1">
    <location>
        <begin position="674"/>
        <end position="697"/>
    </location>
</feature>
<dbReference type="Gramene" id="PNW69952">
    <property type="protein sequence ID" value="PNW69952"/>
    <property type="gene ID" value="CHLRE_17g699450v5"/>
</dbReference>
<name>A0A2K3CNT8_CHLRE</name>
<keyword evidence="3" id="KW-1185">Reference proteome</keyword>
<dbReference type="PANTHER" id="PTHR12393:SF6">
    <property type="entry name" value="SPHINGOMYELIN PHOSPHODIESTERASE 2"/>
    <property type="match status" value="1"/>
</dbReference>
<dbReference type="RefSeq" id="XP_042914347.1">
    <property type="nucleotide sequence ID" value="XM_043071888.1"/>
</dbReference>
<gene>
    <name evidence="2" type="ORF">CHLRE_17g699450v5</name>
</gene>
<dbReference type="GeneID" id="5717328"/>
<feature type="region of interest" description="Disordered" evidence="1">
    <location>
        <begin position="226"/>
        <end position="265"/>
    </location>
</feature>
<dbReference type="GO" id="GO:0030149">
    <property type="term" value="P:sphingolipid catabolic process"/>
    <property type="evidence" value="ECO:0000318"/>
    <property type="project" value="GO_Central"/>
</dbReference>
<dbReference type="ExpressionAtlas" id="A0A2K3CNT8">
    <property type="expression patterns" value="differential"/>
</dbReference>
<dbReference type="KEGG" id="cre:CHLRE_17g699450v5"/>
<dbReference type="InParanoid" id="A0A2K3CNT8"/>
<evidence type="ECO:0000313" key="2">
    <source>
        <dbReference type="EMBL" id="PNW69952.1"/>
    </source>
</evidence>
<reference evidence="2 3" key="1">
    <citation type="journal article" date="2007" name="Science">
        <title>The Chlamydomonas genome reveals the evolution of key animal and plant functions.</title>
        <authorList>
            <person name="Merchant S.S."/>
            <person name="Prochnik S.E."/>
            <person name="Vallon O."/>
            <person name="Harris E.H."/>
            <person name="Karpowicz S.J."/>
            <person name="Witman G.B."/>
            <person name="Terry A."/>
            <person name="Salamov A."/>
            <person name="Fritz-Laylin L.K."/>
            <person name="Marechal-Drouard L."/>
            <person name="Marshall W.F."/>
            <person name="Qu L.H."/>
            <person name="Nelson D.R."/>
            <person name="Sanderfoot A.A."/>
            <person name="Spalding M.H."/>
            <person name="Kapitonov V.V."/>
            <person name="Ren Q."/>
            <person name="Ferris P."/>
            <person name="Lindquist E."/>
            <person name="Shapiro H."/>
            <person name="Lucas S.M."/>
            <person name="Grimwood J."/>
            <person name="Schmutz J."/>
            <person name="Cardol P."/>
            <person name="Cerutti H."/>
            <person name="Chanfreau G."/>
            <person name="Chen C.L."/>
            <person name="Cognat V."/>
            <person name="Croft M.T."/>
            <person name="Dent R."/>
            <person name="Dutcher S."/>
            <person name="Fernandez E."/>
            <person name="Fukuzawa H."/>
            <person name="Gonzalez-Ballester D."/>
            <person name="Gonzalez-Halphen D."/>
            <person name="Hallmann A."/>
            <person name="Hanikenne M."/>
            <person name="Hippler M."/>
            <person name="Inwood W."/>
            <person name="Jabbari K."/>
            <person name="Kalanon M."/>
            <person name="Kuras R."/>
            <person name="Lefebvre P.A."/>
            <person name="Lemaire S.D."/>
            <person name="Lobanov A.V."/>
            <person name="Lohr M."/>
            <person name="Manuell A."/>
            <person name="Meier I."/>
            <person name="Mets L."/>
            <person name="Mittag M."/>
            <person name="Mittelmeier T."/>
            <person name="Moroney J.V."/>
            <person name="Moseley J."/>
            <person name="Napoli C."/>
            <person name="Nedelcu A.M."/>
            <person name="Niyogi K."/>
            <person name="Novoselov S.V."/>
            <person name="Paulsen I.T."/>
            <person name="Pazour G."/>
            <person name="Purton S."/>
            <person name="Ral J.P."/>
            <person name="Riano-Pachon D.M."/>
            <person name="Riekhof W."/>
            <person name="Rymarquis L."/>
            <person name="Schroda M."/>
            <person name="Stern D."/>
            <person name="Umen J."/>
            <person name="Willows R."/>
            <person name="Wilson N."/>
            <person name="Zimmer S.L."/>
            <person name="Allmer J."/>
            <person name="Balk J."/>
            <person name="Bisova K."/>
            <person name="Chen C.J."/>
            <person name="Elias M."/>
            <person name="Gendler K."/>
            <person name="Hauser C."/>
            <person name="Lamb M.R."/>
            <person name="Ledford H."/>
            <person name="Long J.C."/>
            <person name="Minagawa J."/>
            <person name="Page M.D."/>
            <person name="Pan J."/>
            <person name="Pootakham W."/>
            <person name="Roje S."/>
            <person name="Rose A."/>
            <person name="Stahlberg E."/>
            <person name="Terauchi A.M."/>
            <person name="Yang P."/>
            <person name="Ball S."/>
            <person name="Bowler C."/>
            <person name="Dieckmann C.L."/>
            <person name="Gladyshev V.N."/>
            <person name="Green P."/>
            <person name="Jorgensen R."/>
            <person name="Mayfield S."/>
            <person name="Mueller-Roeber B."/>
            <person name="Rajamani S."/>
            <person name="Sayre R.T."/>
            <person name="Brokstein P."/>
            <person name="Dubchak I."/>
            <person name="Goodstein D."/>
            <person name="Hornick L."/>
            <person name="Huang Y.W."/>
            <person name="Jhaveri J."/>
            <person name="Luo Y."/>
            <person name="Martinez D."/>
            <person name="Ngau W.C."/>
            <person name="Otillar B."/>
            <person name="Poliakov A."/>
            <person name="Porter A."/>
            <person name="Szajkowski L."/>
            <person name="Werner G."/>
            <person name="Zhou K."/>
            <person name="Grigoriev I.V."/>
            <person name="Rokhsar D.S."/>
            <person name="Grossman A.R."/>
        </authorList>
    </citation>
    <scope>NUCLEOTIDE SEQUENCE [LARGE SCALE GENOMIC DNA]</scope>
    <source>
        <strain evidence="3">CC-503</strain>
    </source>
</reference>